<dbReference type="InterPro" id="IPR050267">
    <property type="entry name" value="Anti-sigma-factor_SerPK"/>
</dbReference>
<keyword evidence="3" id="KW-0547">Nucleotide-binding</keyword>
<evidence type="ECO:0000259" key="2">
    <source>
        <dbReference type="Pfam" id="PF13581"/>
    </source>
</evidence>
<keyword evidence="1" id="KW-0418">Kinase</keyword>
<proteinExistence type="predicted"/>
<accession>A0A1E7LRQ8</accession>
<dbReference type="Pfam" id="PF13581">
    <property type="entry name" value="HATPase_c_2"/>
    <property type="match status" value="1"/>
</dbReference>
<sequence>MHPTPHTPPVRHADAVPLRLPRSAAEARDAVTRLLTEEFGGLTDETLANVVVADALLVTSEIVTNALRHADGVTGFSARIIGGDLHLVVDDADPRHPVLQEPAPGSVGEGGYGWSLVHRLTARLSVTPHGGGKRIAAVVALA</sequence>
<dbReference type="SUPFAM" id="SSF55874">
    <property type="entry name" value="ATPase domain of HSP90 chaperone/DNA topoisomerase II/histidine kinase"/>
    <property type="match status" value="1"/>
</dbReference>
<dbReference type="GO" id="GO:0005524">
    <property type="term" value="F:ATP binding"/>
    <property type="evidence" value="ECO:0007669"/>
    <property type="project" value="UniProtKB-KW"/>
</dbReference>
<keyword evidence="1" id="KW-0808">Transferase</keyword>
<dbReference type="PANTHER" id="PTHR35526:SF3">
    <property type="entry name" value="ANTI-SIGMA-F FACTOR RSBW"/>
    <property type="match status" value="1"/>
</dbReference>
<dbReference type="EMBL" id="LJGZ01000088">
    <property type="protein sequence ID" value="OEV18884.1"/>
    <property type="molecule type" value="Genomic_DNA"/>
</dbReference>
<feature type="domain" description="Histidine kinase/HSP90-like ATPase" evidence="2">
    <location>
        <begin position="21"/>
        <end position="135"/>
    </location>
</feature>
<dbReference type="Proteomes" id="UP000175971">
    <property type="component" value="Unassembled WGS sequence"/>
</dbReference>
<dbReference type="GO" id="GO:0004674">
    <property type="term" value="F:protein serine/threonine kinase activity"/>
    <property type="evidence" value="ECO:0007669"/>
    <property type="project" value="UniProtKB-KW"/>
</dbReference>
<dbReference type="Gene3D" id="3.30.565.10">
    <property type="entry name" value="Histidine kinase-like ATPase, C-terminal domain"/>
    <property type="match status" value="1"/>
</dbReference>
<dbReference type="CDD" id="cd16936">
    <property type="entry name" value="HATPase_RsbW-like"/>
    <property type="match status" value="1"/>
</dbReference>
<comment type="caution">
    <text evidence="3">The sequence shown here is derived from an EMBL/GenBank/DDBJ whole genome shotgun (WGS) entry which is preliminary data.</text>
</comment>
<organism evidence="3 4">
    <name type="scientific">Streptomyces nanshensis</name>
    <dbReference type="NCBI Taxonomy" id="518642"/>
    <lineage>
        <taxon>Bacteria</taxon>
        <taxon>Bacillati</taxon>
        <taxon>Actinomycetota</taxon>
        <taxon>Actinomycetes</taxon>
        <taxon>Kitasatosporales</taxon>
        <taxon>Streptomycetaceae</taxon>
        <taxon>Streptomyces</taxon>
    </lineage>
</organism>
<protein>
    <submittedName>
        <fullName evidence="3">ATP-binding protein</fullName>
    </submittedName>
</protein>
<name>A0A1E7LRQ8_9ACTN</name>
<dbReference type="InterPro" id="IPR036890">
    <property type="entry name" value="HATPase_C_sf"/>
</dbReference>
<keyword evidence="1" id="KW-0723">Serine/threonine-protein kinase</keyword>
<evidence type="ECO:0000313" key="3">
    <source>
        <dbReference type="EMBL" id="OEV18884.1"/>
    </source>
</evidence>
<dbReference type="InterPro" id="IPR003594">
    <property type="entry name" value="HATPase_dom"/>
</dbReference>
<reference evidence="3 4" key="1">
    <citation type="journal article" date="2016" name="Front. Microbiol.">
        <title>Comparative Genomics Analysis of Streptomyces Species Reveals Their Adaptation to the Marine Environment and Their Diversity at the Genomic Level.</title>
        <authorList>
            <person name="Tian X."/>
            <person name="Zhang Z."/>
            <person name="Yang T."/>
            <person name="Chen M."/>
            <person name="Li J."/>
            <person name="Chen F."/>
            <person name="Yang J."/>
            <person name="Li W."/>
            <person name="Zhang B."/>
            <person name="Zhang Z."/>
            <person name="Wu J."/>
            <person name="Zhang C."/>
            <person name="Long L."/>
            <person name="Xiao J."/>
        </authorList>
    </citation>
    <scope>NUCLEOTIDE SEQUENCE [LARGE SCALE GENOMIC DNA]</scope>
    <source>
        <strain evidence="3 4">SCSIO M10372</strain>
    </source>
</reference>
<keyword evidence="4" id="KW-1185">Reference proteome</keyword>
<dbReference type="PATRIC" id="fig|518642.7.peg.379"/>
<dbReference type="AlphaFoldDB" id="A0A1E7LRQ8"/>
<dbReference type="OrthoDB" id="5184679at2"/>
<dbReference type="PANTHER" id="PTHR35526">
    <property type="entry name" value="ANTI-SIGMA-F FACTOR RSBW-RELATED"/>
    <property type="match status" value="1"/>
</dbReference>
<evidence type="ECO:0000256" key="1">
    <source>
        <dbReference type="ARBA" id="ARBA00022527"/>
    </source>
</evidence>
<gene>
    <name evidence="3" type="ORF">AN221_18125</name>
</gene>
<dbReference type="RefSeq" id="WP_070201892.1">
    <property type="nucleotide sequence ID" value="NZ_LJGZ01000088.1"/>
</dbReference>
<keyword evidence="3" id="KW-0067">ATP-binding</keyword>
<evidence type="ECO:0000313" key="4">
    <source>
        <dbReference type="Proteomes" id="UP000175971"/>
    </source>
</evidence>